<evidence type="ECO:0000256" key="1">
    <source>
        <dbReference type="SAM" id="MobiDB-lite"/>
    </source>
</evidence>
<evidence type="ECO:0000313" key="3">
    <source>
        <dbReference type="EMBL" id="KAF1998186.1"/>
    </source>
</evidence>
<evidence type="ECO:0000313" key="4">
    <source>
        <dbReference type="Proteomes" id="UP000799779"/>
    </source>
</evidence>
<dbReference type="AlphaFoldDB" id="A0A6A5WKJ1"/>
<reference evidence="3" key="1">
    <citation type="journal article" date="2020" name="Stud. Mycol.">
        <title>101 Dothideomycetes genomes: a test case for predicting lifestyles and emergence of pathogens.</title>
        <authorList>
            <person name="Haridas S."/>
            <person name="Albert R."/>
            <person name="Binder M."/>
            <person name="Bloem J."/>
            <person name="Labutti K."/>
            <person name="Salamov A."/>
            <person name="Andreopoulos B."/>
            <person name="Baker S."/>
            <person name="Barry K."/>
            <person name="Bills G."/>
            <person name="Bluhm B."/>
            <person name="Cannon C."/>
            <person name="Castanera R."/>
            <person name="Culley D."/>
            <person name="Daum C."/>
            <person name="Ezra D."/>
            <person name="Gonzalez J."/>
            <person name="Henrissat B."/>
            <person name="Kuo A."/>
            <person name="Liang C."/>
            <person name="Lipzen A."/>
            <person name="Lutzoni F."/>
            <person name="Magnuson J."/>
            <person name="Mondo S."/>
            <person name="Nolan M."/>
            <person name="Ohm R."/>
            <person name="Pangilinan J."/>
            <person name="Park H.-J."/>
            <person name="Ramirez L."/>
            <person name="Alfaro M."/>
            <person name="Sun H."/>
            <person name="Tritt A."/>
            <person name="Yoshinaga Y."/>
            <person name="Zwiers L.-H."/>
            <person name="Turgeon B."/>
            <person name="Goodwin S."/>
            <person name="Spatafora J."/>
            <person name="Crous P."/>
            <person name="Grigoriev I."/>
        </authorList>
    </citation>
    <scope>NUCLEOTIDE SEQUENCE</scope>
    <source>
        <strain evidence="3">CBS 123094</strain>
    </source>
</reference>
<dbReference type="InterPro" id="IPR052895">
    <property type="entry name" value="HetReg/Transcr_Mod"/>
</dbReference>
<feature type="region of interest" description="Disordered" evidence="1">
    <location>
        <begin position="1"/>
        <end position="24"/>
    </location>
</feature>
<accession>A0A6A5WKJ1</accession>
<feature type="domain" description="Heterokaryon incompatibility" evidence="2">
    <location>
        <begin position="84"/>
        <end position="231"/>
    </location>
</feature>
<dbReference type="PANTHER" id="PTHR24148">
    <property type="entry name" value="ANKYRIN REPEAT DOMAIN-CONTAINING PROTEIN 39 HOMOLOG-RELATED"/>
    <property type="match status" value="1"/>
</dbReference>
<dbReference type="OrthoDB" id="2157530at2759"/>
<name>A0A6A5WKJ1_9PLEO</name>
<dbReference type="InterPro" id="IPR010730">
    <property type="entry name" value="HET"/>
</dbReference>
<dbReference type="Pfam" id="PF06985">
    <property type="entry name" value="HET"/>
    <property type="match status" value="1"/>
</dbReference>
<dbReference type="PANTHER" id="PTHR24148:SF80">
    <property type="entry name" value="HETEROKARYON INCOMPATIBILITY DOMAIN-CONTAINING PROTEIN"/>
    <property type="match status" value="1"/>
</dbReference>
<dbReference type="EMBL" id="ML977606">
    <property type="protein sequence ID" value="KAF1998186.1"/>
    <property type="molecule type" value="Genomic_DNA"/>
</dbReference>
<organism evidence="3 4">
    <name type="scientific">Amniculicola lignicola CBS 123094</name>
    <dbReference type="NCBI Taxonomy" id="1392246"/>
    <lineage>
        <taxon>Eukaryota</taxon>
        <taxon>Fungi</taxon>
        <taxon>Dikarya</taxon>
        <taxon>Ascomycota</taxon>
        <taxon>Pezizomycotina</taxon>
        <taxon>Dothideomycetes</taxon>
        <taxon>Pleosporomycetidae</taxon>
        <taxon>Pleosporales</taxon>
        <taxon>Amniculicolaceae</taxon>
        <taxon>Amniculicola</taxon>
    </lineage>
</organism>
<sequence>MEMMDTKPGPKDQHSPRISGESFTEQSLEIAKAPDYQYRPLFKRSSIRILALEPATHLDAPLRATLIHGDRGALLLGTSGIKGFEAVSYVWGQPVLTEVLPVSNSKLGITSNVLRMLRHLRKEDKIRYLWIDAICLNQADMKEKEVQVPCMGKIYQCASKVHVWLGSATEHDQILQVFAAFRIIATLRGEDVEDPTKIEELLKMTCGNNYMRIIQNFLLRPWFTRRWILQECALNHQTILRCGQHKLPWGWFAKSAAPIRFVLGEKLGDSALEALDMVCAIPTPTDSTVLDLLWHFHASKCSVLSDRVYSLYGMAKDSTHIPPVDYINHWTRTFERIAMSYYDVNGLRTFNHLVAFGALCWNDQPFQKLAPSWVPDWKNKRISRKPRNRPLLGHSETFDSQTTSPTFLPDWSWQTPSILNIGPRFSDVDLVITFTVTPERTLKINRGRFIGMIGTDSGIKMINLPNKLSWCAKEIVSGRSRLTWGLDGFRMLANLLYPYLRDKVDVEDKGYSKAYIIAGMAHLIPHKLNKLLSLQAALKNMTQSAYSTSQIGSLLGKYTLFCMKDPVHALVMGTQSACPGDVLFWYPDRCRLQEVEGWGLARVGIILRPLEPFKAPKKYAVWREPQLGPCKFIGTCLVVTPDRNSSGHVLTLEIV</sequence>
<feature type="compositionally biased region" description="Basic and acidic residues" evidence="1">
    <location>
        <begin position="1"/>
        <end position="15"/>
    </location>
</feature>
<protein>
    <submittedName>
        <fullName evidence="3">HET-domain-containing protein</fullName>
    </submittedName>
</protein>
<dbReference type="Proteomes" id="UP000799779">
    <property type="component" value="Unassembled WGS sequence"/>
</dbReference>
<keyword evidence="4" id="KW-1185">Reference proteome</keyword>
<evidence type="ECO:0000259" key="2">
    <source>
        <dbReference type="Pfam" id="PF06985"/>
    </source>
</evidence>
<gene>
    <name evidence="3" type="ORF">P154DRAFT_524283</name>
</gene>
<proteinExistence type="predicted"/>